<gene>
    <name evidence="1" type="ORF">JEU22_04995</name>
</gene>
<dbReference type="RefSeq" id="WP_198746874.1">
    <property type="nucleotide sequence ID" value="NZ_JAEHTE010000002.1"/>
</dbReference>
<proteinExistence type="predicted"/>
<organism evidence="1 2">
    <name type="scientific">Pseudomonas putida</name>
    <name type="common">Arthrobacter siderocapsulatus</name>
    <dbReference type="NCBI Taxonomy" id="303"/>
    <lineage>
        <taxon>Bacteria</taxon>
        <taxon>Pseudomonadati</taxon>
        <taxon>Pseudomonadota</taxon>
        <taxon>Gammaproteobacteria</taxon>
        <taxon>Pseudomonadales</taxon>
        <taxon>Pseudomonadaceae</taxon>
        <taxon>Pseudomonas</taxon>
    </lineage>
</organism>
<reference evidence="1" key="1">
    <citation type="submission" date="2020-12" db="EMBL/GenBank/DDBJ databases">
        <title>Enhanced detection system for hospital associated transmission using whole genome sequencing surveillance.</title>
        <authorList>
            <person name="Harrison L.H."/>
            <person name="Van Tyne D."/>
            <person name="Marsh J.W."/>
            <person name="Griffith M.P."/>
            <person name="Snyder D.J."/>
            <person name="Cooper V.S."/>
            <person name="Mustapha M."/>
        </authorList>
    </citation>
    <scope>NUCLEOTIDE SEQUENCE</scope>
    <source>
        <strain evidence="1">PSB00042</strain>
    </source>
</reference>
<comment type="caution">
    <text evidence="1">The sequence shown here is derived from an EMBL/GenBank/DDBJ whole genome shotgun (WGS) entry which is preliminary data.</text>
</comment>
<evidence type="ECO:0000313" key="1">
    <source>
        <dbReference type="EMBL" id="MBI6883262.1"/>
    </source>
</evidence>
<name>A0A8I1EDB2_PSEPU</name>
<protein>
    <submittedName>
        <fullName evidence="1">Lar family restriction alleviation protein</fullName>
    </submittedName>
</protein>
<accession>A0A8I1EDB2</accession>
<dbReference type="AlphaFoldDB" id="A0A8I1EDB2"/>
<dbReference type="EMBL" id="JAEHTE010000002">
    <property type="protein sequence ID" value="MBI6883262.1"/>
    <property type="molecule type" value="Genomic_DNA"/>
</dbReference>
<sequence length="73" mass="8318">MGEVEMCNDVPLKACAFCKGTDQEIRVDQLEYNSWVGSIDCNSCELTVTPMYSEKSVELAKEAVIEQWNRRPE</sequence>
<dbReference type="Pfam" id="PF14354">
    <property type="entry name" value="Lar_restr_allev"/>
    <property type="match status" value="1"/>
</dbReference>
<evidence type="ECO:0000313" key="2">
    <source>
        <dbReference type="Proteomes" id="UP000637061"/>
    </source>
</evidence>
<dbReference type="Proteomes" id="UP000637061">
    <property type="component" value="Unassembled WGS sequence"/>
</dbReference>